<accession>A0A225NJA1</accession>
<dbReference type="AlphaFoldDB" id="A0A225NJA1"/>
<protein>
    <recommendedName>
        <fullName evidence="4">Lipoprotein</fullName>
    </recommendedName>
</protein>
<proteinExistence type="predicted"/>
<dbReference type="EMBL" id="AQQR01000007">
    <property type="protein sequence ID" value="OWU72241.1"/>
    <property type="molecule type" value="Genomic_DNA"/>
</dbReference>
<sequence length="170" mass="17830">MTHGFLLSRRAMLLGAVALPVLGSTARAASVVDLAWEDLLPEDSEALPPSLQGVVPHDESAAATAGQPMSTGVRTDWNGQIVRLAGFIIPLDYSGTGVTAFILVPYVGACIHVPPPPANQLVLVTSEKPYETDGLFAPVVVTGMFGTAQTSTQLAEIGYALSAEKVEPYR</sequence>
<organism evidence="2 3">
    <name type="scientific">Marinibacterium profundimaris</name>
    <dbReference type="NCBI Taxonomy" id="1679460"/>
    <lineage>
        <taxon>Bacteria</taxon>
        <taxon>Pseudomonadati</taxon>
        <taxon>Pseudomonadota</taxon>
        <taxon>Alphaproteobacteria</taxon>
        <taxon>Rhodobacterales</taxon>
        <taxon>Paracoccaceae</taxon>
        <taxon>Marinibacterium</taxon>
    </lineage>
</organism>
<dbReference type="Proteomes" id="UP000215377">
    <property type="component" value="Unassembled WGS sequence"/>
</dbReference>
<dbReference type="Pfam" id="PF11736">
    <property type="entry name" value="DUF3299"/>
    <property type="match status" value="1"/>
</dbReference>
<gene>
    <name evidence="2" type="ORF">ATO3_16935</name>
</gene>
<reference evidence="2 3" key="1">
    <citation type="submission" date="2013-04" db="EMBL/GenBank/DDBJ databases">
        <title>Oceanicola sp. 22II1-22F33 Genome Sequencing.</title>
        <authorList>
            <person name="Lai Q."/>
            <person name="Li G."/>
            <person name="Shao Z."/>
        </authorList>
    </citation>
    <scope>NUCLEOTIDE SEQUENCE [LARGE SCALE GENOMIC DNA]</scope>
    <source>
        <strain evidence="2 3">22II1-22F33</strain>
    </source>
</reference>
<dbReference type="Gene3D" id="2.40.50.870">
    <property type="entry name" value="Protein of unknown function (DUF3299)"/>
    <property type="match status" value="1"/>
</dbReference>
<dbReference type="RefSeq" id="WP_233152192.1">
    <property type="nucleotide sequence ID" value="NZ_AQQR01000007.1"/>
</dbReference>
<dbReference type="InterPro" id="IPR021727">
    <property type="entry name" value="DUF3299"/>
</dbReference>
<evidence type="ECO:0000313" key="2">
    <source>
        <dbReference type="EMBL" id="OWU72241.1"/>
    </source>
</evidence>
<keyword evidence="1" id="KW-0732">Signal</keyword>
<keyword evidence="3" id="KW-1185">Reference proteome</keyword>
<evidence type="ECO:0000256" key="1">
    <source>
        <dbReference type="SAM" id="SignalP"/>
    </source>
</evidence>
<name>A0A225NJA1_9RHOB</name>
<evidence type="ECO:0000313" key="3">
    <source>
        <dbReference type="Proteomes" id="UP000215377"/>
    </source>
</evidence>
<evidence type="ECO:0008006" key="4">
    <source>
        <dbReference type="Google" id="ProtNLM"/>
    </source>
</evidence>
<feature type="signal peptide" evidence="1">
    <location>
        <begin position="1"/>
        <end position="28"/>
    </location>
</feature>
<feature type="chain" id="PRO_5013325039" description="Lipoprotein" evidence="1">
    <location>
        <begin position="29"/>
        <end position="170"/>
    </location>
</feature>
<comment type="caution">
    <text evidence="2">The sequence shown here is derived from an EMBL/GenBank/DDBJ whole genome shotgun (WGS) entry which is preliminary data.</text>
</comment>